<organism evidence="2 3">
    <name type="scientific">Microvirga lotononidis</name>
    <dbReference type="NCBI Taxonomy" id="864069"/>
    <lineage>
        <taxon>Bacteria</taxon>
        <taxon>Pseudomonadati</taxon>
        <taxon>Pseudomonadota</taxon>
        <taxon>Alphaproteobacteria</taxon>
        <taxon>Hyphomicrobiales</taxon>
        <taxon>Methylobacteriaceae</taxon>
        <taxon>Microvirga</taxon>
    </lineage>
</organism>
<dbReference type="HOGENOM" id="CLU_116250_1_0_5"/>
<feature type="transmembrane region" description="Helical" evidence="1">
    <location>
        <begin position="22"/>
        <end position="44"/>
    </location>
</feature>
<evidence type="ECO:0000313" key="3">
    <source>
        <dbReference type="Proteomes" id="UP000003947"/>
    </source>
</evidence>
<evidence type="ECO:0008006" key="4">
    <source>
        <dbReference type="Google" id="ProtNLM"/>
    </source>
</evidence>
<dbReference type="STRING" id="864069.MicloDRAFT_00057020"/>
<protein>
    <recommendedName>
        <fullName evidence="4">DUF2214 domain-containing protein</fullName>
    </recommendedName>
</protein>
<dbReference type="eggNOG" id="ENOG5032YK1">
    <property type="taxonomic scope" value="Bacteria"/>
</dbReference>
<feature type="transmembrane region" description="Helical" evidence="1">
    <location>
        <begin position="133"/>
        <end position="153"/>
    </location>
</feature>
<evidence type="ECO:0000313" key="2">
    <source>
        <dbReference type="EMBL" id="EIM24983.1"/>
    </source>
</evidence>
<name>I4YLZ1_9HYPH</name>
<accession>I4YLZ1</accession>
<gene>
    <name evidence="2" type="ORF">MicloDRAFT_00057020</name>
</gene>
<feature type="transmembrane region" description="Helical" evidence="1">
    <location>
        <begin position="64"/>
        <end position="85"/>
    </location>
</feature>
<dbReference type="OrthoDB" id="8160265at2"/>
<keyword evidence="1" id="KW-0472">Membrane</keyword>
<dbReference type="Proteomes" id="UP000003947">
    <property type="component" value="Unassembled WGS sequence"/>
</dbReference>
<proteinExistence type="predicted"/>
<feature type="transmembrane region" description="Helical" evidence="1">
    <location>
        <begin position="97"/>
        <end position="118"/>
    </location>
</feature>
<dbReference type="EMBL" id="JH660647">
    <property type="protein sequence ID" value="EIM24983.1"/>
    <property type="molecule type" value="Genomic_DNA"/>
</dbReference>
<dbReference type="AlphaFoldDB" id="I4YLZ1"/>
<reference evidence="2 3" key="1">
    <citation type="submission" date="2012-02" db="EMBL/GenBank/DDBJ databases">
        <title>Improved High-Quality Draft sequence of Microvirga sp. WSM3557.</title>
        <authorList>
            <consortium name="US DOE Joint Genome Institute"/>
            <person name="Lucas S."/>
            <person name="Han J."/>
            <person name="Lapidus A."/>
            <person name="Cheng J.-F."/>
            <person name="Goodwin L."/>
            <person name="Pitluck S."/>
            <person name="Peters L."/>
            <person name="Zhang X."/>
            <person name="Detter J.C."/>
            <person name="Han C."/>
            <person name="Tapia R."/>
            <person name="Land M."/>
            <person name="Hauser L."/>
            <person name="Kyrpides N."/>
            <person name="Ivanova N."/>
            <person name="Pagani I."/>
            <person name="Brau L."/>
            <person name="Yates R."/>
            <person name="O'Hara G."/>
            <person name="Rui T."/>
            <person name="Howieson J."/>
            <person name="Reeve W."/>
            <person name="Woyke T."/>
        </authorList>
    </citation>
    <scope>NUCLEOTIDE SEQUENCE [LARGE SCALE GENOMIC DNA]</scope>
    <source>
        <strain evidence="2 3">WSM3557</strain>
    </source>
</reference>
<keyword evidence="3" id="KW-1185">Reference proteome</keyword>
<keyword evidence="1" id="KW-1133">Transmembrane helix</keyword>
<dbReference type="RefSeq" id="WP_009493169.1">
    <property type="nucleotide sequence ID" value="NZ_CP141048.1"/>
</dbReference>
<sequence length="155" mass="16484">MYLDLLAALESSWLGHAGRHSAWLYTVANLLHVLGSAFVVGGIAVFDLKVLAEHGKHAWEVGRYAIPLAAAGLALQVPTGAILLAAEARSLGVNPAFYVKLVFIALGLVNVALFHLRFGKVLRAGALPPEARAYAFVSLAAWVIVLLAGRMIAYL</sequence>
<keyword evidence="1" id="KW-0812">Transmembrane</keyword>
<dbReference type="PATRIC" id="fig|864069.3.peg.6121"/>
<evidence type="ECO:0000256" key="1">
    <source>
        <dbReference type="SAM" id="Phobius"/>
    </source>
</evidence>